<evidence type="ECO:0000256" key="4">
    <source>
        <dbReference type="ARBA" id="ARBA00023163"/>
    </source>
</evidence>
<comment type="similarity">
    <text evidence="2">Belongs to the eukaryotic RPC34/RPC39 RNA polymerase subunit family.</text>
</comment>
<dbReference type="GO" id="GO:0005737">
    <property type="term" value="C:cytoplasm"/>
    <property type="evidence" value="ECO:0007669"/>
    <property type="project" value="UniProtKB-ARBA"/>
</dbReference>
<dbReference type="OrthoDB" id="613763at2759"/>
<evidence type="ECO:0000256" key="3">
    <source>
        <dbReference type="ARBA" id="ARBA00022478"/>
    </source>
</evidence>
<dbReference type="InterPro" id="IPR036388">
    <property type="entry name" value="WH-like_DNA-bd_sf"/>
</dbReference>
<evidence type="ECO:0000256" key="1">
    <source>
        <dbReference type="ARBA" id="ARBA00004123"/>
    </source>
</evidence>
<dbReference type="InterPro" id="IPR016049">
    <property type="entry name" value="RNA_pol_Rpc34-like"/>
</dbReference>
<feature type="compositionally biased region" description="Basic residues" evidence="6">
    <location>
        <begin position="459"/>
        <end position="469"/>
    </location>
</feature>
<dbReference type="GO" id="GO:0005654">
    <property type="term" value="C:nucleoplasm"/>
    <property type="evidence" value="ECO:0007669"/>
    <property type="project" value="UniProtKB-ARBA"/>
</dbReference>
<protein>
    <recommendedName>
        <fullName evidence="9">DNA-directed RNA polymerase III subunit RPC6</fullName>
    </recommendedName>
</protein>
<dbReference type="FunFam" id="1.10.10.10:FF:000116">
    <property type="entry name" value="DNA-directed RNA polymerase III subunit RPC6"/>
    <property type="match status" value="1"/>
</dbReference>
<name>A0A060SBB0_PYCCI</name>
<keyword evidence="8" id="KW-1185">Reference proteome</keyword>
<evidence type="ECO:0000256" key="5">
    <source>
        <dbReference type="ARBA" id="ARBA00023242"/>
    </source>
</evidence>
<sequence>MSGRKLNPLEQKLHQAALADPKKTLTQKECEALIPDPAARTGALNFLLGTGLLKALKDTKGAVSFRAVMKKELDVRSKKDMSGEEAMILSYIQAAGNEGMLRPNVIRCVGAERVHAGIWTKHLKAKTELHQTVIDRCLKSLTQKQLIKAVKSVKFPTRKIYMLAHLEPSVEMTGGPWYTDNELDTEFIKLLCSACLRFIRDRSAPKRKGSDDSSSSTLLYPISAAPSYPTAQQILGFLSKSRITETELNVEHVEMLLNVLVLDGEIERVPAFGAAMWDTSEDPVAGASDGEDGERSKRRRKRKSREDDESPKRKRKRSKRSRSSSESDSESESDSGSESERERKKRKKKRRSRDESSDSESGDEKDRKSKKKSKKRSRDASEDDGEDVEMIDEEEKSKSKSKSRNKSKSQSRNSKRRKHDSDSSGSGSDTESSSDSDSDSDRDRHSRSRSKSKSNSSKSKSKSKSKRSRSSSPVAHDFAAAHEDYGAGGGAYVYRAVRQEHAAGGLSQSPCVRCPTFDFCKPGGPVNPQECTYYGGWLVAAEVGKE</sequence>
<comment type="caution">
    <text evidence="7">The sequence shown here is derived from an EMBL/GenBank/DDBJ whole genome shotgun (WGS) entry which is preliminary data.</text>
</comment>
<keyword evidence="4" id="KW-0804">Transcription</keyword>
<feature type="compositionally biased region" description="Basic residues" evidence="6">
    <location>
        <begin position="399"/>
        <end position="418"/>
    </location>
</feature>
<evidence type="ECO:0000256" key="6">
    <source>
        <dbReference type="SAM" id="MobiDB-lite"/>
    </source>
</evidence>
<gene>
    <name evidence="7" type="ORF">BN946_scf184910.g15</name>
</gene>
<dbReference type="STRING" id="5643.A0A060SBB0"/>
<feature type="region of interest" description="Disordered" evidence="6">
    <location>
        <begin position="280"/>
        <end position="477"/>
    </location>
</feature>
<dbReference type="GO" id="GO:0006383">
    <property type="term" value="P:transcription by RNA polymerase III"/>
    <property type="evidence" value="ECO:0007669"/>
    <property type="project" value="InterPro"/>
</dbReference>
<dbReference type="OMA" id="PVNPREC"/>
<evidence type="ECO:0000313" key="8">
    <source>
        <dbReference type="Proteomes" id="UP000029665"/>
    </source>
</evidence>
<dbReference type="GO" id="GO:0005666">
    <property type="term" value="C:RNA polymerase III complex"/>
    <property type="evidence" value="ECO:0007669"/>
    <property type="project" value="InterPro"/>
</dbReference>
<dbReference type="Gene3D" id="1.10.10.10">
    <property type="entry name" value="Winged helix-like DNA-binding domain superfamily/Winged helix DNA-binding domain"/>
    <property type="match status" value="1"/>
</dbReference>
<dbReference type="EMBL" id="CCBP010000102">
    <property type="protein sequence ID" value="CDO71516.1"/>
    <property type="molecule type" value="Genomic_DNA"/>
</dbReference>
<feature type="compositionally biased region" description="Basic residues" evidence="6">
    <location>
        <begin position="312"/>
        <end position="322"/>
    </location>
</feature>
<evidence type="ECO:0000313" key="7">
    <source>
        <dbReference type="EMBL" id="CDO71516.1"/>
    </source>
</evidence>
<feature type="compositionally biased region" description="Acidic residues" evidence="6">
    <location>
        <begin position="327"/>
        <end position="337"/>
    </location>
</feature>
<evidence type="ECO:0000256" key="2">
    <source>
        <dbReference type="ARBA" id="ARBA00011038"/>
    </source>
</evidence>
<comment type="subcellular location">
    <subcellularLocation>
        <location evidence="1">Nucleus</location>
    </subcellularLocation>
</comment>
<dbReference type="AlphaFoldDB" id="A0A060SBB0"/>
<keyword evidence="3" id="KW-0240">DNA-directed RNA polymerase</keyword>
<accession>A0A060SBB0</accession>
<proteinExistence type="inferred from homology"/>
<keyword evidence="5" id="KW-0539">Nucleus</keyword>
<dbReference type="InterPro" id="IPR007832">
    <property type="entry name" value="RNA_pol_Rpc34"/>
</dbReference>
<dbReference type="InterPro" id="IPR036390">
    <property type="entry name" value="WH_DNA-bd_sf"/>
</dbReference>
<feature type="compositionally biased region" description="Acidic residues" evidence="6">
    <location>
        <begin position="381"/>
        <end position="394"/>
    </location>
</feature>
<dbReference type="HOGENOM" id="CLU_033661_3_0_1"/>
<dbReference type="Proteomes" id="UP000029665">
    <property type="component" value="Unassembled WGS sequence"/>
</dbReference>
<evidence type="ECO:0008006" key="9">
    <source>
        <dbReference type="Google" id="ProtNLM"/>
    </source>
</evidence>
<dbReference type="SUPFAM" id="SSF46785">
    <property type="entry name" value="Winged helix' DNA-binding domain"/>
    <property type="match status" value="1"/>
</dbReference>
<feature type="compositionally biased region" description="Basic and acidic residues" evidence="6">
    <location>
        <begin position="352"/>
        <end position="367"/>
    </location>
</feature>
<feature type="compositionally biased region" description="Basic residues" evidence="6">
    <location>
        <begin position="368"/>
        <end position="377"/>
    </location>
</feature>
<organism evidence="7 8">
    <name type="scientific">Pycnoporus cinnabarinus</name>
    <name type="common">Cinnabar-red polypore</name>
    <name type="synonym">Trametes cinnabarina</name>
    <dbReference type="NCBI Taxonomy" id="5643"/>
    <lineage>
        <taxon>Eukaryota</taxon>
        <taxon>Fungi</taxon>
        <taxon>Dikarya</taxon>
        <taxon>Basidiomycota</taxon>
        <taxon>Agaricomycotina</taxon>
        <taxon>Agaricomycetes</taxon>
        <taxon>Polyporales</taxon>
        <taxon>Polyporaceae</taxon>
        <taxon>Trametes</taxon>
    </lineage>
</organism>
<dbReference type="Pfam" id="PF05158">
    <property type="entry name" value="RNA_pol_Rpc34"/>
    <property type="match status" value="2"/>
</dbReference>
<dbReference type="PANTHER" id="PTHR12780">
    <property type="entry name" value="RNA POLYMERASE III DNA DIRECTED , 39KD SUBUNIT-RELATED"/>
    <property type="match status" value="1"/>
</dbReference>
<reference evidence="7" key="1">
    <citation type="submission" date="2014-01" db="EMBL/GenBank/DDBJ databases">
        <title>The genome of the white-rot fungus Pycnoporus cinnabarinus: a basidiomycete model with a versatile arsenal for lignocellulosic biomass breakdown.</title>
        <authorList>
            <person name="Levasseur A."/>
            <person name="Lomascolo A."/>
            <person name="Ruiz-Duenas F.J."/>
            <person name="Uzan E."/>
            <person name="Piumi F."/>
            <person name="Kues U."/>
            <person name="Ram A.F.J."/>
            <person name="Murat C."/>
            <person name="Haon M."/>
            <person name="Benoit I."/>
            <person name="Arfi Y."/>
            <person name="Chevret D."/>
            <person name="Drula E."/>
            <person name="Kwon M.J."/>
            <person name="Gouret P."/>
            <person name="Lesage-Meessen L."/>
            <person name="Lombard V."/>
            <person name="Mariette J."/>
            <person name="Noirot C."/>
            <person name="Park J."/>
            <person name="Patyshakuliyeva A."/>
            <person name="Wieneger R.A.B."/>
            <person name="Wosten H.A.B."/>
            <person name="Martin F."/>
            <person name="Coutinho P.M."/>
            <person name="de Vries R."/>
            <person name="Martinez A.T."/>
            <person name="Klopp C."/>
            <person name="Pontarotti P."/>
            <person name="Henrissat B."/>
            <person name="Record E."/>
        </authorList>
    </citation>
    <scope>NUCLEOTIDE SEQUENCE [LARGE SCALE GENOMIC DNA]</scope>
    <source>
        <strain evidence="7">BRFM137</strain>
    </source>
</reference>